<dbReference type="InterPro" id="IPR050639">
    <property type="entry name" value="SSR_resolvase"/>
</dbReference>
<dbReference type="InterPro" id="IPR011109">
    <property type="entry name" value="DNA_bind_recombinase_dom"/>
</dbReference>
<dbReference type="KEGG" id="bban:J4G43_050685"/>
<accession>A0A939LXX8</accession>
<reference evidence="3" key="1">
    <citation type="submission" date="2021-03" db="EMBL/GenBank/DDBJ databases">
        <title>Whole Genome Sequence of Bradyrhizobium sp. Strain 144S4.</title>
        <authorList>
            <person name="Bromfield E.S.P."/>
            <person name="Cloutier S."/>
        </authorList>
    </citation>
    <scope>NUCLEOTIDE SEQUENCE [LARGE SCALE GENOMIC DNA]</scope>
    <source>
        <strain evidence="3">144S4</strain>
    </source>
</reference>
<dbReference type="GO" id="GO:0000150">
    <property type="term" value="F:DNA strand exchange activity"/>
    <property type="evidence" value="ECO:0007669"/>
    <property type="project" value="InterPro"/>
</dbReference>
<evidence type="ECO:0000313" key="5">
    <source>
        <dbReference type="Proteomes" id="UP000664702"/>
    </source>
</evidence>
<dbReference type="PANTHER" id="PTHR30461:SF23">
    <property type="entry name" value="DNA RECOMBINASE-RELATED"/>
    <property type="match status" value="1"/>
</dbReference>
<dbReference type="Pfam" id="PF00239">
    <property type="entry name" value="Resolvase"/>
    <property type="match status" value="1"/>
</dbReference>
<dbReference type="AlphaFoldDB" id="A0A939LXX8"/>
<evidence type="ECO:0000313" key="4">
    <source>
        <dbReference type="EMBL" id="UEM12560.1"/>
    </source>
</evidence>
<evidence type="ECO:0000313" key="3">
    <source>
        <dbReference type="EMBL" id="MBO1859606.1"/>
    </source>
</evidence>
<gene>
    <name evidence="3" type="ORF">J4G43_01060</name>
    <name evidence="4" type="ORF">J4G43_050685</name>
</gene>
<organism evidence="3">
    <name type="scientific">Bradyrhizobium barranii subsp. barranii</name>
    <dbReference type="NCBI Taxonomy" id="2823807"/>
    <lineage>
        <taxon>Bacteria</taxon>
        <taxon>Pseudomonadati</taxon>
        <taxon>Pseudomonadota</taxon>
        <taxon>Alphaproteobacteria</taxon>
        <taxon>Hyphomicrobiales</taxon>
        <taxon>Nitrobacteraceae</taxon>
        <taxon>Bradyrhizobium</taxon>
        <taxon>Bradyrhizobium barranii</taxon>
    </lineage>
</organism>
<dbReference type="Gene3D" id="3.40.50.1390">
    <property type="entry name" value="Resolvase, N-terminal catalytic domain"/>
    <property type="match status" value="1"/>
</dbReference>
<dbReference type="PROSITE" id="PS51736">
    <property type="entry name" value="RECOMBINASES_3"/>
    <property type="match status" value="1"/>
</dbReference>
<dbReference type="SMART" id="SM00857">
    <property type="entry name" value="Resolvase"/>
    <property type="match status" value="1"/>
</dbReference>
<dbReference type="Proteomes" id="UP000664702">
    <property type="component" value="Chromosome"/>
</dbReference>
<reference evidence="4 5" key="2">
    <citation type="journal article" date="2022" name="Int. J. Syst. Evol. Microbiol.">
        <title>Strains of Bradyrhizobium barranii sp. nov. associated with legumes native to Canada are symbionts of soybeans and belong to different subspecies (subsp. barranii subsp. nov. and subsp. apii subsp. nov.) and symbiovars (sv. glycinearum and sv. septentrionale).</title>
        <authorList>
            <person name="Bromfield E.S.P."/>
            <person name="Cloutier S."/>
            <person name="Wasai-Hara S."/>
            <person name="Minamisawa K."/>
        </authorList>
    </citation>
    <scope>NUCLEOTIDE SEQUENCE [LARGE SCALE GENOMIC DNA]</scope>
    <source>
        <strain evidence="4 5">144S4</strain>
    </source>
</reference>
<evidence type="ECO:0000259" key="2">
    <source>
        <dbReference type="PROSITE" id="PS51737"/>
    </source>
</evidence>
<feature type="domain" description="Recombinase" evidence="2">
    <location>
        <begin position="199"/>
        <end position="323"/>
    </location>
</feature>
<evidence type="ECO:0000259" key="1">
    <source>
        <dbReference type="PROSITE" id="PS51736"/>
    </source>
</evidence>
<dbReference type="InterPro" id="IPR038109">
    <property type="entry name" value="DNA_bind_recomb_sf"/>
</dbReference>
<dbReference type="InterPro" id="IPR006119">
    <property type="entry name" value="Resolv_N"/>
</dbReference>
<protein>
    <submittedName>
        <fullName evidence="3">Recombinase family protein</fullName>
    </submittedName>
</protein>
<dbReference type="Gene3D" id="3.90.1750.20">
    <property type="entry name" value="Putative Large Serine Recombinase, Chain B, Domain 2"/>
    <property type="match status" value="1"/>
</dbReference>
<dbReference type="PANTHER" id="PTHR30461">
    <property type="entry name" value="DNA-INVERTASE FROM LAMBDOID PROPHAGE"/>
    <property type="match status" value="1"/>
</dbReference>
<dbReference type="Pfam" id="PF07508">
    <property type="entry name" value="Recombinase"/>
    <property type="match status" value="1"/>
</dbReference>
<dbReference type="InterPro" id="IPR036162">
    <property type="entry name" value="Resolvase-like_N_sf"/>
</dbReference>
<dbReference type="SUPFAM" id="SSF53041">
    <property type="entry name" value="Resolvase-like"/>
    <property type="match status" value="1"/>
</dbReference>
<sequence>MLPVESNTNSQVPSTTLVSAAEYVRMSTEQQQYSTANQSQAIREYASRHGFRIDKTYEDSGKSGLNLDDRHALKRLIDDVQNGKAAFSTFLVYDISRWGRFQDADESAYYEYICKRAGISVRYCAEQFENDGSPVSTIVKGVKRAMAGEYSRELSVKVFAGQRRLIELGYRQGGPAGYGLRRQLIDQNGLPKAELVRGEHKSIQTDRIVLIPGPEEEVETIRFIYDAFVVQSRSEAEIAESLNRKGIVTDLARPWTRATVHQILINEKYIGNNVWNRCSCKLKGSRVYNPPERWIRHNQAFEPIVDEDTFRSAQAIISERCKRYSDEELLDVLRGLLEQHGYLSGIIIDELEFGPSSSAYRTRFGSLVRAYELIGFTPDRDYRYIEINRALRRMYPDFIASTVRGIEEIGGSVRQNAETDLLTVNDEFTASLCMVRAQETIAGSHRWKVRFDTGLRPDITVAIRMNQMNSAVLDYYLLPRFEMEADQVALAENNGLAFDAYRFDTLDMLFELAARSQLMEVSYGIGSMH</sequence>
<proteinExistence type="predicted"/>
<dbReference type="EMBL" id="CP086136">
    <property type="protein sequence ID" value="UEM12560.1"/>
    <property type="molecule type" value="Genomic_DNA"/>
</dbReference>
<dbReference type="PROSITE" id="PS51737">
    <property type="entry name" value="RECOMBINASE_DNA_BIND"/>
    <property type="match status" value="1"/>
</dbReference>
<dbReference type="GO" id="GO:0003677">
    <property type="term" value="F:DNA binding"/>
    <property type="evidence" value="ECO:0007669"/>
    <property type="project" value="InterPro"/>
</dbReference>
<name>A0A939LXX8_9BRAD</name>
<dbReference type="FunFam" id="3.40.50.1390:FF:000008">
    <property type="entry name" value="DNA recombinase"/>
    <property type="match status" value="1"/>
</dbReference>
<dbReference type="EMBL" id="JAGEMI010000001">
    <property type="protein sequence ID" value="MBO1859606.1"/>
    <property type="molecule type" value="Genomic_DNA"/>
</dbReference>
<feature type="domain" description="Resolvase/invertase-type recombinase catalytic" evidence="1">
    <location>
        <begin position="19"/>
        <end position="169"/>
    </location>
</feature>
<dbReference type="CDD" id="cd00338">
    <property type="entry name" value="Ser_Recombinase"/>
    <property type="match status" value="1"/>
</dbReference>